<dbReference type="PANTHER" id="PTHR11601:SF34">
    <property type="entry name" value="CYSTEINE DESULFURASE"/>
    <property type="match status" value="1"/>
</dbReference>
<keyword evidence="6" id="KW-0663">Pyridoxal phosphate</keyword>
<evidence type="ECO:0000256" key="6">
    <source>
        <dbReference type="ARBA" id="ARBA00022898"/>
    </source>
</evidence>
<dbReference type="GO" id="GO:0031071">
    <property type="term" value="F:cysteine desulfurase activity"/>
    <property type="evidence" value="ECO:0007669"/>
    <property type="project" value="UniProtKB-EC"/>
</dbReference>
<evidence type="ECO:0000256" key="8">
    <source>
        <dbReference type="ARBA" id="ARBA00023014"/>
    </source>
</evidence>
<keyword evidence="4 12" id="KW-0808">Transferase</keyword>
<dbReference type="Gene3D" id="1.10.260.50">
    <property type="match status" value="1"/>
</dbReference>
<dbReference type="Pfam" id="PF00266">
    <property type="entry name" value="Aminotran_5"/>
    <property type="match status" value="1"/>
</dbReference>
<organism evidence="12 13">
    <name type="scientific">Anaerotruncus colihominis</name>
    <dbReference type="NCBI Taxonomy" id="169435"/>
    <lineage>
        <taxon>Bacteria</taxon>
        <taxon>Bacillati</taxon>
        <taxon>Bacillota</taxon>
        <taxon>Clostridia</taxon>
        <taxon>Eubacteriales</taxon>
        <taxon>Oscillospiraceae</taxon>
        <taxon>Anaerotruncus</taxon>
    </lineage>
</organism>
<evidence type="ECO:0000256" key="5">
    <source>
        <dbReference type="ARBA" id="ARBA00022723"/>
    </source>
</evidence>
<comment type="cofactor">
    <cofactor evidence="1 10">
        <name>pyridoxal 5'-phosphate</name>
        <dbReference type="ChEBI" id="CHEBI:597326"/>
    </cofactor>
</comment>
<dbReference type="AlphaFoldDB" id="A0A174SL92"/>
<keyword evidence="7" id="KW-0408">Iron</keyword>
<dbReference type="InterPro" id="IPR015424">
    <property type="entry name" value="PyrdxlP-dep_Trfase"/>
</dbReference>
<evidence type="ECO:0000313" key="12">
    <source>
        <dbReference type="EMBL" id="CUP95349.1"/>
    </source>
</evidence>
<dbReference type="EMBL" id="CZBE01000018">
    <property type="protein sequence ID" value="CUP95349.1"/>
    <property type="molecule type" value="Genomic_DNA"/>
</dbReference>
<evidence type="ECO:0000256" key="9">
    <source>
        <dbReference type="ARBA" id="ARBA00050776"/>
    </source>
</evidence>
<protein>
    <recommendedName>
        <fullName evidence="3">cysteine desulfurase</fullName>
        <ecNumber evidence="3">2.8.1.7</ecNumber>
    </recommendedName>
</protein>
<dbReference type="PANTHER" id="PTHR11601">
    <property type="entry name" value="CYSTEINE DESULFURYLASE FAMILY MEMBER"/>
    <property type="match status" value="1"/>
</dbReference>
<dbReference type="InterPro" id="IPR020578">
    <property type="entry name" value="Aminotrans_V_PyrdxlP_BS"/>
</dbReference>
<proteinExistence type="inferred from homology"/>
<feature type="domain" description="Aminotransferase class V" evidence="11">
    <location>
        <begin position="7"/>
        <end position="366"/>
    </location>
</feature>
<evidence type="ECO:0000256" key="3">
    <source>
        <dbReference type="ARBA" id="ARBA00012239"/>
    </source>
</evidence>
<dbReference type="EC" id="2.8.1.7" evidence="3"/>
<dbReference type="Proteomes" id="UP000095765">
    <property type="component" value="Unassembled WGS sequence"/>
</dbReference>
<dbReference type="Gene3D" id="3.40.640.10">
    <property type="entry name" value="Type I PLP-dependent aspartate aminotransferase-like (Major domain)"/>
    <property type="match status" value="1"/>
</dbReference>
<dbReference type="Gene3D" id="3.90.1150.10">
    <property type="entry name" value="Aspartate Aminotransferase, domain 1"/>
    <property type="match status" value="1"/>
</dbReference>
<accession>A0A174SL92</accession>
<evidence type="ECO:0000313" key="13">
    <source>
        <dbReference type="Proteomes" id="UP000095765"/>
    </source>
</evidence>
<keyword evidence="8" id="KW-0411">Iron-sulfur</keyword>
<comment type="similarity">
    <text evidence="2">Belongs to the class-V pyridoxal-phosphate-dependent aminotransferase family. NifS/IscS subfamily.</text>
</comment>
<evidence type="ECO:0000256" key="10">
    <source>
        <dbReference type="RuleBase" id="RU004504"/>
    </source>
</evidence>
<evidence type="ECO:0000256" key="4">
    <source>
        <dbReference type="ARBA" id="ARBA00022679"/>
    </source>
</evidence>
<dbReference type="InterPro" id="IPR015422">
    <property type="entry name" value="PyrdxlP-dep_Trfase_small"/>
</dbReference>
<evidence type="ECO:0000259" key="11">
    <source>
        <dbReference type="Pfam" id="PF00266"/>
    </source>
</evidence>
<sequence length="380" mass="40003">MQEMTAYLDNAATTRVCDEALAAAVAMMRDCYGNPSSLHALGADSAKQMARAREAVASLLGCQPECVYFTSGGSEANNLAIFGAAGARARLGKRIVTTAAEHSSVSGAVGRLEGEGWDVVRVRPDAHGQIDARAVADAVDGQTALVSMMYVNNETGAVFPVERAARLIRAKNPRTLIHCDGVQAFGKLPVHVGRTEIDLMSVSGHKICAPKGSGALYIRRGVRVPPLIFGGGQERGMRAGTENLPAIAALGAACAVLDGRVREHFERACALRGRLLELLAQIEGVRVLSPPDGSPYITCLSVPGYRSETMLHFLESRGVFVSSGSACSKGASSPVLAAMGLPAPVIDGALRVSLIYTSREEELRQLADALAEGIRTVAHR</sequence>
<dbReference type="GO" id="GO:0046872">
    <property type="term" value="F:metal ion binding"/>
    <property type="evidence" value="ECO:0007669"/>
    <property type="project" value="UniProtKB-KW"/>
</dbReference>
<dbReference type="InterPro" id="IPR000192">
    <property type="entry name" value="Aminotrans_V_dom"/>
</dbReference>
<dbReference type="PROSITE" id="PS00595">
    <property type="entry name" value="AA_TRANSFER_CLASS_5"/>
    <property type="match status" value="1"/>
</dbReference>
<evidence type="ECO:0000256" key="7">
    <source>
        <dbReference type="ARBA" id="ARBA00023004"/>
    </source>
</evidence>
<reference evidence="12 13" key="1">
    <citation type="submission" date="2015-09" db="EMBL/GenBank/DDBJ databases">
        <authorList>
            <consortium name="Pathogen Informatics"/>
        </authorList>
    </citation>
    <scope>NUCLEOTIDE SEQUENCE [LARGE SCALE GENOMIC DNA]</scope>
    <source>
        <strain evidence="12 13">2789STDY5834939</strain>
    </source>
</reference>
<keyword evidence="5" id="KW-0479">Metal-binding</keyword>
<dbReference type="PIRSF" id="PIRSF005572">
    <property type="entry name" value="NifS"/>
    <property type="match status" value="1"/>
</dbReference>
<dbReference type="InterPro" id="IPR015421">
    <property type="entry name" value="PyrdxlP-dep_Trfase_major"/>
</dbReference>
<evidence type="ECO:0000256" key="2">
    <source>
        <dbReference type="ARBA" id="ARBA00006490"/>
    </source>
</evidence>
<comment type="catalytic activity">
    <reaction evidence="9">
        <text>(sulfur carrier)-H + L-cysteine = (sulfur carrier)-SH + L-alanine</text>
        <dbReference type="Rhea" id="RHEA:43892"/>
        <dbReference type="Rhea" id="RHEA-COMP:14737"/>
        <dbReference type="Rhea" id="RHEA-COMP:14739"/>
        <dbReference type="ChEBI" id="CHEBI:29917"/>
        <dbReference type="ChEBI" id="CHEBI:35235"/>
        <dbReference type="ChEBI" id="CHEBI:57972"/>
        <dbReference type="ChEBI" id="CHEBI:64428"/>
        <dbReference type="EC" id="2.8.1.7"/>
    </reaction>
</comment>
<gene>
    <name evidence="12" type="primary">nifS_2</name>
    <name evidence="12" type="ORF">ERS852551_02532</name>
</gene>
<name>A0A174SL92_9FIRM</name>
<dbReference type="SUPFAM" id="SSF53383">
    <property type="entry name" value="PLP-dependent transferases"/>
    <property type="match status" value="1"/>
</dbReference>
<evidence type="ECO:0000256" key="1">
    <source>
        <dbReference type="ARBA" id="ARBA00001933"/>
    </source>
</evidence>
<dbReference type="InterPro" id="IPR016454">
    <property type="entry name" value="Cysteine_dSase"/>
</dbReference>
<dbReference type="GO" id="GO:0051536">
    <property type="term" value="F:iron-sulfur cluster binding"/>
    <property type="evidence" value="ECO:0007669"/>
    <property type="project" value="UniProtKB-KW"/>
</dbReference>